<feature type="region of interest" description="Disordered" evidence="1">
    <location>
        <begin position="200"/>
        <end position="235"/>
    </location>
</feature>
<gene>
    <name evidence="3" type="ORF">GOMPHAMPRED_008226</name>
</gene>
<proteinExistence type="predicted"/>
<protein>
    <recommendedName>
        <fullName evidence="5">Secreted protein</fullName>
    </recommendedName>
</protein>
<feature type="compositionally biased region" description="Gly residues" evidence="1">
    <location>
        <begin position="115"/>
        <end position="126"/>
    </location>
</feature>
<dbReference type="EMBL" id="CAJPDQ010000009">
    <property type="protein sequence ID" value="CAF9914677.1"/>
    <property type="molecule type" value="Genomic_DNA"/>
</dbReference>
<dbReference type="Proteomes" id="UP000664169">
    <property type="component" value="Unassembled WGS sequence"/>
</dbReference>
<keyword evidence="2" id="KW-0732">Signal</keyword>
<reference evidence="3" key="1">
    <citation type="submission" date="2021-03" db="EMBL/GenBank/DDBJ databases">
        <authorList>
            <person name="Tagirdzhanova G."/>
        </authorList>
    </citation>
    <scope>NUCLEOTIDE SEQUENCE</scope>
</reference>
<evidence type="ECO:0000313" key="4">
    <source>
        <dbReference type="Proteomes" id="UP000664169"/>
    </source>
</evidence>
<feature type="compositionally biased region" description="Low complexity" evidence="1">
    <location>
        <begin position="127"/>
        <end position="144"/>
    </location>
</feature>
<evidence type="ECO:0000256" key="1">
    <source>
        <dbReference type="SAM" id="MobiDB-lite"/>
    </source>
</evidence>
<dbReference type="AlphaFoldDB" id="A0A8H3I4H0"/>
<feature type="chain" id="PRO_5034183232" description="Secreted protein" evidence="2">
    <location>
        <begin position="18"/>
        <end position="235"/>
    </location>
</feature>
<name>A0A8H3I4H0_9LECA</name>
<evidence type="ECO:0000256" key="2">
    <source>
        <dbReference type="SAM" id="SignalP"/>
    </source>
</evidence>
<sequence>MLVKFSFISIVLALAAAQELYDRFDVRDAIEDVVDEYINARDVLWEDRDLIERALPSAGTCGVSTKGVFGCIPQTGGEPCGKCQPGTHGISCLCDPPQHEAEPIHPAGPSDHGSNPGGSSVGGGSDAGSQHQSSPEAQSPSDSSKTTKIEGSCLRYGRASIGEKMCQYLHPETNRWRLCMDRDVCPNPDNPTRCTCRVLKSDLAPSKGKKRQPNGGSGGNSNKKPKVVNPGPVHQ</sequence>
<keyword evidence="4" id="KW-1185">Reference proteome</keyword>
<organism evidence="3 4">
    <name type="scientific">Gomphillus americanus</name>
    <dbReference type="NCBI Taxonomy" id="1940652"/>
    <lineage>
        <taxon>Eukaryota</taxon>
        <taxon>Fungi</taxon>
        <taxon>Dikarya</taxon>
        <taxon>Ascomycota</taxon>
        <taxon>Pezizomycotina</taxon>
        <taxon>Lecanoromycetes</taxon>
        <taxon>OSLEUM clade</taxon>
        <taxon>Ostropomycetidae</taxon>
        <taxon>Ostropales</taxon>
        <taxon>Graphidaceae</taxon>
        <taxon>Gomphilloideae</taxon>
        <taxon>Gomphillus</taxon>
    </lineage>
</organism>
<evidence type="ECO:0008006" key="5">
    <source>
        <dbReference type="Google" id="ProtNLM"/>
    </source>
</evidence>
<evidence type="ECO:0000313" key="3">
    <source>
        <dbReference type="EMBL" id="CAF9914677.1"/>
    </source>
</evidence>
<accession>A0A8H3I4H0</accession>
<feature type="signal peptide" evidence="2">
    <location>
        <begin position="1"/>
        <end position="17"/>
    </location>
</feature>
<comment type="caution">
    <text evidence="3">The sequence shown here is derived from an EMBL/GenBank/DDBJ whole genome shotgun (WGS) entry which is preliminary data.</text>
</comment>
<feature type="region of interest" description="Disordered" evidence="1">
    <location>
        <begin position="102"/>
        <end position="148"/>
    </location>
</feature>